<sequence>MSERGISNGVQVALLLPLAFGIFLGVLQWALLLWAEAGLRGLAADLGWQAASHGAAGTEQVTVAGVSNLAVDVRRGPRLTVVTASGDAVRVLPFVDTRVVQSLEVPTERLS</sequence>
<proteinExistence type="predicted"/>
<protein>
    <submittedName>
        <fullName evidence="2">Uncharacterized protein</fullName>
    </submittedName>
</protein>
<evidence type="ECO:0000313" key="2">
    <source>
        <dbReference type="EMBL" id="RRD07136.1"/>
    </source>
</evidence>
<keyword evidence="1" id="KW-0472">Membrane</keyword>
<keyword evidence="1" id="KW-1133">Transmembrane helix</keyword>
<dbReference type="AlphaFoldDB" id="A0A3P1TE08"/>
<dbReference type="OrthoDB" id="3478861at2"/>
<name>A0A3P1TE08_9ACTN</name>
<dbReference type="EMBL" id="RQZG01000001">
    <property type="protein sequence ID" value="RRD07136.1"/>
    <property type="molecule type" value="Genomic_DNA"/>
</dbReference>
<evidence type="ECO:0000313" key="3">
    <source>
        <dbReference type="Proteomes" id="UP000280819"/>
    </source>
</evidence>
<dbReference type="RefSeq" id="WP_124841943.1">
    <property type="nucleotide sequence ID" value="NZ_JAUNKP010000021.1"/>
</dbReference>
<feature type="transmembrane region" description="Helical" evidence="1">
    <location>
        <begin position="12"/>
        <end position="34"/>
    </location>
</feature>
<keyword evidence="1" id="KW-0812">Transmembrane</keyword>
<dbReference type="Proteomes" id="UP000280819">
    <property type="component" value="Unassembled WGS sequence"/>
</dbReference>
<evidence type="ECO:0000256" key="1">
    <source>
        <dbReference type="SAM" id="Phobius"/>
    </source>
</evidence>
<comment type="caution">
    <text evidence="2">The sequence shown here is derived from an EMBL/GenBank/DDBJ whole genome shotgun (WGS) entry which is preliminary data.</text>
</comment>
<reference evidence="2 3" key="1">
    <citation type="submission" date="2018-11" db="EMBL/GenBank/DDBJ databases">
        <title>Genomes From Bacteria Associated with the Canine Oral Cavity: a Test Case for Automated Genome-Based Taxonomic Assignment.</title>
        <authorList>
            <person name="Coil D.A."/>
            <person name="Jospin G."/>
            <person name="Darling A.E."/>
            <person name="Wallis C."/>
            <person name="Davis I.J."/>
            <person name="Harris S."/>
            <person name="Eisen J.A."/>
            <person name="Holcombe L.J."/>
            <person name="O'Flynn C."/>
        </authorList>
    </citation>
    <scope>NUCLEOTIDE SEQUENCE [LARGE SCALE GENOMIC DNA]</scope>
    <source>
        <strain evidence="2 3">OH887_COT-365</strain>
    </source>
</reference>
<gene>
    <name evidence="2" type="ORF">EII34_01235</name>
</gene>
<organism evidence="2 3">
    <name type="scientific">Arachnia propionica</name>
    <dbReference type="NCBI Taxonomy" id="1750"/>
    <lineage>
        <taxon>Bacteria</taxon>
        <taxon>Bacillati</taxon>
        <taxon>Actinomycetota</taxon>
        <taxon>Actinomycetes</taxon>
        <taxon>Propionibacteriales</taxon>
        <taxon>Propionibacteriaceae</taxon>
        <taxon>Arachnia</taxon>
    </lineage>
</organism>
<accession>A0A3P1TE08</accession>